<keyword evidence="1" id="KW-0694">RNA-binding</keyword>
<evidence type="ECO:0000313" key="4">
    <source>
        <dbReference type="EMBL" id="KAL1560405.1"/>
    </source>
</evidence>
<feature type="region of interest" description="Disordered" evidence="2">
    <location>
        <begin position="115"/>
        <end position="139"/>
    </location>
</feature>
<gene>
    <name evidence="4" type="primary">ML4</name>
    <name evidence="4" type="ORF">AAHA92_10616</name>
</gene>
<comment type="caution">
    <text evidence="4">The sequence shown here is derived from an EMBL/GenBank/DDBJ whole genome shotgun (WGS) entry which is preliminary data.</text>
</comment>
<dbReference type="InterPro" id="IPR035979">
    <property type="entry name" value="RBD_domain_sf"/>
</dbReference>
<organism evidence="4 5">
    <name type="scientific">Salvia divinorum</name>
    <name type="common">Maria pastora</name>
    <name type="synonym">Diviner's sage</name>
    <dbReference type="NCBI Taxonomy" id="28513"/>
    <lineage>
        <taxon>Eukaryota</taxon>
        <taxon>Viridiplantae</taxon>
        <taxon>Streptophyta</taxon>
        <taxon>Embryophyta</taxon>
        <taxon>Tracheophyta</taxon>
        <taxon>Spermatophyta</taxon>
        <taxon>Magnoliopsida</taxon>
        <taxon>eudicotyledons</taxon>
        <taxon>Gunneridae</taxon>
        <taxon>Pentapetalae</taxon>
        <taxon>asterids</taxon>
        <taxon>lamiids</taxon>
        <taxon>Lamiales</taxon>
        <taxon>Lamiaceae</taxon>
        <taxon>Nepetoideae</taxon>
        <taxon>Mentheae</taxon>
        <taxon>Salviinae</taxon>
        <taxon>Salvia</taxon>
        <taxon>Salvia subgen. Calosphace</taxon>
    </lineage>
</organism>
<dbReference type="Proteomes" id="UP001567538">
    <property type="component" value="Unassembled WGS sequence"/>
</dbReference>
<feature type="domain" description="Mei2-like C-terminal RNA recognition motif" evidence="3">
    <location>
        <begin position="1"/>
        <end position="76"/>
    </location>
</feature>
<protein>
    <submittedName>
        <fullName evidence="4">Protein MEI2-like 4</fullName>
    </submittedName>
</protein>
<proteinExistence type="predicted"/>
<dbReference type="PANTHER" id="PTHR23189">
    <property type="entry name" value="RNA RECOGNITION MOTIF-CONTAINING"/>
    <property type="match status" value="1"/>
</dbReference>
<dbReference type="SUPFAM" id="SSF54928">
    <property type="entry name" value="RNA-binding domain, RBD"/>
    <property type="match status" value="1"/>
</dbReference>
<reference evidence="4 5" key="1">
    <citation type="submission" date="2024-06" db="EMBL/GenBank/DDBJ databases">
        <title>A chromosome level genome sequence of Diviner's sage (Salvia divinorum).</title>
        <authorList>
            <person name="Ford S.A."/>
            <person name="Ro D.-K."/>
            <person name="Ness R.W."/>
            <person name="Phillips M.A."/>
        </authorList>
    </citation>
    <scope>NUCLEOTIDE SEQUENCE [LARGE SCALE GENOMIC DNA]</scope>
    <source>
        <strain evidence="4">SAF-2024a</strain>
        <tissue evidence="4">Leaf</tissue>
    </source>
</reference>
<evidence type="ECO:0000256" key="1">
    <source>
        <dbReference type="ARBA" id="ARBA00022884"/>
    </source>
</evidence>
<evidence type="ECO:0000256" key="2">
    <source>
        <dbReference type="SAM" id="MobiDB-lite"/>
    </source>
</evidence>
<evidence type="ECO:0000313" key="5">
    <source>
        <dbReference type="Proteomes" id="UP001567538"/>
    </source>
</evidence>
<dbReference type="GO" id="GO:0003723">
    <property type="term" value="F:RNA binding"/>
    <property type="evidence" value="ECO:0007669"/>
    <property type="project" value="UniProtKB-KW"/>
</dbReference>
<dbReference type="EMBL" id="JBEAFC010000004">
    <property type="protein sequence ID" value="KAL1560405.1"/>
    <property type="molecule type" value="Genomic_DNA"/>
</dbReference>
<name>A0ABD1HWK1_SALDI</name>
<dbReference type="Pfam" id="PF04059">
    <property type="entry name" value="RRM_2"/>
    <property type="match status" value="1"/>
</dbReference>
<evidence type="ECO:0000259" key="3">
    <source>
        <dbReference type="Pfam" id="PF04059"/>
    </source>
</evidence>
<accession>A0ABD1HWK1</accession>
<keyword evidence="5" id="KW-1185">Reference proteome</keyword>
<dbReference type="AlphaFoldDB" id="A0ABD1HWK1"/>
<dbReference type="InterPro" id="IPR007201">
    <property type="entry name" value="Mei2-like_Rrm_C"/>
</dbReference>
<sequence length="139" mass="16016">MDEHYKGTYDFLYLPIDFQNKCNVGYAFINLLSPLNIIPFYEAFNGKRWEKFNSEKVAYLAYARIQGKAALVAHFQHTTLMNEDKHCRPILFDSEFLESNNKVLQKNVPVNVSTGVQQSNEGQAGNLAGSDQDEREQYR</sequence>